<dbReference type="InterPro" id="IPR003829">
    <property type="entry name" value="Pirin_N_dom"/>
</dbReference>
<feature type="domain" description="Pirin C-terminal" evidence="3">
    <location>
        <begin position="187"/>
        <end position="286"/>
    </location>
</feature>
<dbReference type="InterPro" id="IPR053186">
    <property type="entry name" value="QDO-related"/>
</dbReference>
<evidence type="ECO:0000313" key="4">
    <source>
        <dbReference type="EMBL" id="SVB21307.1"/>
    </source>
</evidence>
<name>A0A382C7E1_9ZZZZ</name>
<protein>
    <recommendedName>
        <fullName evidence="5">Pirin N-terminal domain-containing protein</fullName>
    </recommendedName>
</protein>
<dbReference type="EMBL" id="UINC01032895">
    <property type="protein sequence ID" value="SVB21307.1"/>
    <property type="molecule type" value="Genomic_DNA"/>
</dbReference>
<organism evidence="4">
    <name type="scientific">marine metagenome</name>
    <dbReference type="NCBI Taxonomy" id="408172"/>
    <lineage>
        <taxon>unclassified sequences</taxon>
        <taxon>metagenomes</taxon>
        <taxon>ecological metagenomes</taxon>
    </lineage>
</organism>
<gene>
    <name evidence="4" type="ORF">METZ01_LOCUS174161</name>
</gene>
<dbReference type="AlphaFoldDB" id="A0A382C7E1"/>
<dbReference type="InterPro" id="IPR008778">
    <property type="entry name" value="Pirin_C_dom"/>
</dbReference>
<evidence type="ECO:0000259" key="2">
    <source>
        <dbReference type="Pfam" id="PF02678"/>
    </source>
</evidence>
<dbReference type="InterPro" id="IPR011051">
    <property type="entry name" value="RmlC_Cupin_sf"/>
</dbReference>
<sequence length="291" mass="32372">MVQEKQIIKIVLPREKHWVGDGFYVSSIFSMHSEDNKHISPFLLLDHAAPKFFPPTDQKLGVGEHPHRGFETVTMAIKGEVEHRDSSGGGGKISTGGVQWMTAGSGVVHDEFHSRDFAEKGGEFEMVQLWVNLPAKHKMTKPRYQSLDKKDFPIVRLQDGTTKVKIIAGNFGSSFSPAKTFTKINIYEVEGHQNSEVKLNFDDGTNTLILQLAGSSFIGDQHLDKGYLGIFSRSGVSINLKTAEDSKILILNGEPIEEPLEAYGPFVMNTREELMDAFRDFQEGNMGSLAE</sequence>
<dbReference type="PANTHER" id="PTHR43594:SF1">
    <property type="entry name" value="QUERCETIN 2,3-DIOXYGENASE PA2418-RELATED"/>
    <property type="match status" value="1"/>
</dbReference>
<evidence type="ECO:0000259" key="3">
    <source>
        <dbReference type="Pfam" id="PF05726"/>
    </source>
</evidence>
<dbReference type="SUPFAM" id="SSF51182">
    <property type="entry name" value="RmlC-like cupins"/>
    <property type="match status" value="1"/>
</dbReference>
<evidence type="ECO:0000256" key="1">
    <source>
        <dbReference type="ARBA" id="ARBA00008416"/>
    </source>
</evidence>
<dbReference type="PIRSF" id="PIRSF006232">
    <property type="entry name" value="Pirin"/>
    <property type="match status" value="1"/>
</dbReference>
<dbReference type="InterPro" id="IPR014710">
    <property type="entry name" value="RmlC-like_jellyroll"/>
</dbReference>
<dbReference type="Pfam" id="PF05726">
    <property type="entry name" value="Pirin_C"/>
    <property type="match status" value="1"/>
</dbReference>
<proteinExistence type="inferred from homology"/>
<comment type="similarity">
    <text evidence="1">Belongs to the pirin family.</text>
</comment>
<dbReference type="Gene3D" id="2.60.120.10">
    <property type="entry name" value="Jelly Rolls"/>
    <property type="match status" value="2"/>
</dbReference>
<dbReference type="Pfam" id="PF02678">
    <property type="entry name" value="Pirin"/>
    <property type="match status" value="1"/>
</dbReference>
<accession>A0A382C7E1</accession>
<evidence type="ECO:0008006" key="5">
    <source>
        <dbReference type="Google" id="ProtNLM"/>
    </source>
</evidence>
<dbReference type="PANTHER" id="PTHR43594">
    <property type="entry name" value="QUERCETIN 2,3-DIOXYGENASE"/>
    <property type="match status" value="1"/>
</dbReference>
<dbReference type="CDD" id="cd02909">
    <property type="entry name" value="cupin_pirin_N"/>
    <property type="match status" value="1"/>
</dbReference>
<reference evidence="4" key="1">
    <citation type="submission" date="2018-05" db="EMBL/GenBank/DDBJ databases">
        <authorList>
            <person name="Lanie J.A."/>
            <person name="Ng W.-L."/>
            <person name="Kazmierczak K.M."/>
            <person name="Andrzejewski T.M."/>
            <person name="Davidsen T.M."/>
            <person name="Wayne K.J."/>
            <person name="Tettelin H."/>
            <person name="Glass J.I."/>
            <person name="Rusch D."/>
            <person name="Podicherti R."/>
            <person name="Tsui H.-C.T."/>
            <person name="Winkler M.E."/>
        </authorList>
    </citation>
    <scope>NUCLEOTIDE SEQUENCE</scope>
</reference>
<feature type="domain" description="Pirin N-terminal" evidence="2">
    <location>
        <begin position="34"/>
        <end position="131"/>
    </location>
</feature>
<dbReference type="InterPro" id="IPR012093">
    <property type="entry name" value="Pirin"/>
</dbReference>